<dbReference type="Proteomes" id="UP001597023">
    <property type="component" value="Unassembled WGS sequence"/>
</dbReference>
<evidence type="ECO:0000259" key="1">
    <source>
        <dbReference type="PROSITE" id="PS50042"/>
    </source>
</evidence>
<protein>
    <submittedName>
        <fullName evidence="2">Crp/Fnr family transcriptional regulator</fullName>
    </submittedName>
</protein>
<dbReference type="CDD" id="cd00038">
    <property type="entry name" value="CAP_ED"/>
    <property type="match status" value="1"/>
</dbReference>
<evidence type="ECO:0000313" key="3">
    <source>
        <dbReference type="Proteomes" id="UP001597023"/>
    </source>
</evidence>
<sequence>MTTTTITPRLTRTLPTEYRGRLMAAAREVDIPSGTRLFDEGSRADHFWIIRSGTIALDVRVPGRRPVVVESVGFGELVGWSWLFPPYLWQLGAQAVGPVRAYEFDAGAARRMCATDPAMGEAVALWIGRVLAHRLYATRTRLLDLYAPYGSGVPG</sequence>
<reference evidence="3" key="1">
    <citation type="journal article" date="2019" name="Int. J. Syst. Evol. Microbiol.">
        <title>The Global Catalogue of Microorganisms (GCM) 10K type strain sequencing project: providing services to taxonomists for standard genome sequencing and annotation.</title>
        <authorList>
            <consortium name="The Broad Institute Genomics Platform"/>
            <consortium name="The Broad Institute Genome Sequencing Center for Infectious Disease"/>
            <person name="Wu L."/>
            <person name="Ma J."/>
        </authorList>
    </citation>
    <scope>NUCLEOTIDE SEQUENCE [LARGE SCALE GENOMIC DNA]</scope>
    <source>
        <strain evidence="3">CGMCC 4.7400</strain>
    </source>
</reference>
<keyword evidence="3" id="KW-1185">Reference proteome</keyword>
<feature type="domain" description="Cyclic nucleotide-binding" evidence="1">
    <location>
        <begin position="10"/>
        <end position="79"/>
    </location>
</feature>
<gene>
    <name evidence="2" type="ORF">ACFQZ6_30700</name>
</gene>
<dbReference type="Pfam" id="PF00027">
    <property type="entry name" value="cNMP_binding"/>
    <property type="match status" value="1"/>
</dbReference>
<accession>A0ABW2WGF2</accession>
<comment type="caution">
    <text evidence="2">The sequence shown here is derived from an EMBL/GenBank/DDBJ whole genome shotgun (WGS) entry which is preliminary data.</text>
</comment>
<dbReference type="RefSeq" id="WP_381615597.1">
    <property type="nucleotide sequence ID" value="NZ_JBHTEB010000001.1"/>
</dbReference>
<dbReference type="InterPro" id="IPR000595">
    <property type="entry name" value="cNMP-bd_dom"/>
</dbReference>
<dbReference type="PROSITE" id="PS50042">
    <property type="entry name" value="CNMP_BINDING_3"/>
    <property type="match status" value="1"/>
</dbReference>
<organism evidence="2 3">
    <name type="scientific">Streptomyces flavalbus</name>
    <dbReference type="NCBI Taxonomy" id="2665155"/>
    <lineage>
        <taxon>Bacteria</taxon>
        <taxon>Bacillati</taxon>
        <taxon>Actinomycetota</taxon>
        <taxon>Actinomycetes</taxon>
        <taxon>Kitasatosporales</taxon>
        <taxon>Streptomycetaceae</taxon>
        <taxon>Streptomyces</taxon>
    </lineage>
</organism>
<dbReference type="SUPFAM" id="SSF51206">
    <property type="entry name" value="cAMP-binding domain-like"/>
    <property type="match status" value="1"/>
</dbReference>
<dbReference type="EMBL" id="JBHTEB010000001">
    <property type="protein sequence ID" value="MFD0318503.1"/>
    <property type="molecule type" value="Genomic_DNA"/>
</dbReference>
<name>A0ABW2WGF2_9ACTN</name>
<dbReference type="InterPro" id="IPR018490">
    <property type="entry name" value="cNMP-bd_dom_sf"/>
</dbReference>
<dbReference type="Gene3D" id="2.60.120.10">
    <property type="entry name" value="Jelly Rolls"/>
    <property type="match status" value="1"/>
</dbReference>
<evidence type="ECO:0000313" key="2">
    <source>
        <dbReference type="EMBL" id="MFD0318503.1"/>
    </source>
</evidence>
<proteinExistence type="predicted"/>
<dbReference type="InterPro" id="IPR014710">
    <property type="entry name" value="RmlC-like_jellyroll"/>
</dbReference>